<evidence type="ECO:0000313" key="17">
    <source>
        <dbReference type="Proteomes" id="UP000694400"/>
    </source>
</evidence>
<comment type="subcellular location">
    <subcellularLocation>
        <location evidence="1">Host cell membrane</location>
        <topology evidence="1">Single-pass type I membrane protein</topology>
    </subcellularLocation>
    <subcellularLocation>
        <location evidence="2">Host endomembrane system</location>
        <topology evidence="2">Peripheral membrane protein</topology>
    </subcellularLocation>
    <subcellularLocation>
        <location evidence="3">Virion membrane</location>
        <topology evidence="3">Single-pass type I membrane protein</topology>
    </subcellularLocation>
</comment>
<keyword evidence="11" id="KW-1015">Disulfide bond</keyword>
<evidence type="ECO:0000256" key="5">
    <source>
        <dbReference type="ARBA" id="ARBA00022581"/>
    </source>
</evidence>
<evidence type="ECO:0000256" key="3">
    <source>
        <dbReference type="ARBA" id="ARBA00004563"/>
    </source>
</evidence>
<keyword evidence="13" id="KW-0449">Lipoprotein</keyword>
<reference evidence="16" key="2">
    <citation type="submission" date="2025-08" db="UniProtKB">
        <authorList>
            <consortium name="Ensembl"/>
        </authorList>
    </citation>
    <scope>IDENTIFICATION</scope>
</reference>
<keyword evidence="10" id="KW-0564">Palmitate</keyword>
<dbReference type="PANTHER" id="PTHR10424">
    <property type="entry name" value="VIRAL ENVELOPE PROTEIN"/>
    <property type="match status" value="1"/>
</dbReference>
<evidence type="ECO:0000256" key="7">
    <source>
        <dbReference type="ARBA" id="ARBA00022870"/>
    </source>
</evidence>
<evidence type="ECO:0000256" key="6">
    <source>
        <dbReference type="ARBA" id="ARBA00022692"/>
    </source>
</evidence>
<accession>A0A8B9QWV3</accession>
<keyword evidence="8 15" id="KW-1133">Transmembrane helix</keyword>
<keyword evidence="6 15" id="KW-0812">Transmembrane</keyword>
<evidence type="ECO:0000256" key="4">
    <source>
        <dbReference type="ARBA" id="ARBA00022511"/>
    </source>
</evidence>
<feature type="transmembrane region" description="Helical" evidence="15">
    <location>
        <begin position="317"/>
        <end position="342"/>
    </location>
</feature>
<name>A0A8B9QWV3_ANAPL</name>
<evidence type="ECO:0000256" key="15">
    <source>
        <dbReference type="SAM" id="Phobius"/>
    </source>
</evidence>
<evidence type="ECO:0000256" key="13">
    <source>
        <dbReference type="ARBA" id="ARBA00023288"/>
    </source>
</evidence>
<reference evidence="16" key="3">
    <citation type="submission" date="2025-09" db="UniProtKB">
        <authorList>
            <consortium name="Ensembl"/>
        </authorList>
    </citation>
    <scope>IDENTIFICATION</scope>
</reference>
<keyword evidence="7" id="KW-1043">Host membrane</keyword>
<keyword evidence="9 15" id="KW-0472">Membrane</keyword>
<dbReference type="Ensembl" id="ENSAPLT00020004937.1">
    <property type="protein sequence ID" value="ENSAPLP00020004583.1"/>
    <property type="gene ID" value="ENSAPLG00020003392.1"/>
</dbReference>
<dbReference type="SUPFAM" id="SSF58069">
    <property type="entry name" value="Virus ectodomain"/>
    <property type="match status" value="1"/>
</dbReference>
<dbReference type="PANTHER" id="PTHR10424:SF81">
    <property type="entry name" value="ERVV2 PROTEIN"/>
    <property type="match status" value="1"/>
</dbReference>
<dbReference type="Proteomes" id="UP000694400">
    <property type="component" value="Chromosome 1"/>
</dbReference>
<evidence type="ECO:0000256" key="10">
    <source>
        <dbReference type="ARBA" id="ARBA00023139"/>
    </source>
</evidence>
<organism evidence="16 17">
    <name type="scientific">Anas platyrhynchos</name>
    <name type="common">Mallard</name>
    <name type="synonym">Anas boschas</name>
    <dbReference type="NCBI Taxonomy" id="8839"/>
    <lineage>
        <taxon>Eukaryota</taxon>
        <taxon>Metazoa</taxon>
        <taxon>Chordata</taxon>
        <taxon>Craniata</taxon>
        <taxon>Vertebrata</taxon>
        <taxon>Euteleostomi</taxon>
        <taxon>Archelosauria</taxon>
        <taxon>Archosauria</taxon>
        <taxon>Dinosauria</taxon>
        <taxon>Saurischia</taxon>
        <taxon>Theropoda</taxon>
        <taxon>Coelurosauria</taxon>
        <taxon>Aves</taxon>
        <taxon>Neognathae</taxon>
        <taxon>Galloanserae</taxon>
        <taxon>Anseriformes</taxon>
        <taxon>Anatidae</taxon>
        <taxon>Anatinae</taxon>
        <taxon>Anas</taxon>
    </lineage>
</organism>
<feature type="region of interest" description="Disordered" evidence="14">
    <location>
        <begin position="86"/>
        <end position="127"/>
    </location>
</feature>
<protein>
    <submittedName>
        <fullName evidence="16">Uncharacterized protein</fullName>
    </submittedName>
</protein>
<dbReference type="Gene3D" id="1.10.287.210">
    <property type="match status" value="1"/>
</dbReference>
<keyword evidence="5" id="KW-0945">Host-virus interaction</keyword>
<evidence type="ECO:0000256" key="1">
    <source>
        <dbReference type="ARBA" id="ARBA00004402"/>
    </source>
</evidence>
<keyword evidence="12" id="KW-0325">Glycoprotein</keyword>
<evidence type="ECO:0000313" key="16">
    <source>
        <dbReference type="Ensembl" id="ENSAPLP00020004583.1"/>
    </source>
</evidence>
<sequence>MPQRHSKMQRSVAVAVLLADVLRADEGRETPHVALEDGFVHREVRGAPAPAGRRRGRLLIAGPQHPAARLAGPVLAAHRAQLLAGHGRPAGSRWQPFGTAPSSSGPARSRHRPSGPAPPRRGPALNGPVPPPSWPALLINNFLLTTSNSGLHLVLPPCIRNNRGILDGICLQTSLMHTSASLWVSFCRQWGLISVSPQCVYESLQRQLQFESLFWWVTINKNVDWINYFYYNQQRFINYTKDAMRGIAEQLDAISKMAWENRIALDMMLAEEGGVFVCVILSNHCCTLIPNNSVPDGSVTRALQGLTTLASELAEKVGIFTSLIVVVVGVLTAIGCCIIPCVRGLVQWLTETALLKQMTMELPPYSDKEIMRRWKAKKAKKKKSIKLHLRERFCKNQQFIKKEKGGIVGIEMLFLQSYIV</sequence>
<proteinExistence type="predicted"/>
<dbReference type="InterPro" id="IPR018154">
    <property type="entry name" value="TLV/ENV_coat_polyprotein"/>
</dbReference>
<dbReference type="AlphaFoldDB" id="A0A8B9QWV3"/>
<evidence type="ECO:0000256" key="2">
    <source>
        <dbReference type="ARBA" id="ARBA00004531"/>
    </source>
</evidence>
<evidence type="ECO:0000256" key="8">
    <source>
        <dbReference type="ARBA" id="ARBA00022989"/>
    </source>
</evidence>
<evidence type="ECO:0000256" key="12">
    <source>
        <dbReference type="ARBA" id="ARBA00023180"/>
    </source>
</evidence>
<evidence type="ECO:0000256" key="9">
    <source>
        <dbReference type="ARBA" id="ARBA00023136"/>
    </source>
</evidence>
<evidence type="ECO:0000256" key="14">
    <source>
        <dbReference type="SAM" id="MobiDB-lite"/>
    </source>
</evidence>
<reference evidence="16" key="1">
    <citation type="submission" date="2019-08" db="EMBL/GenBank/DDBJ databases">
        <title>Three high-quality genomes provides insights into domestication of ducks.</title>
        <authorList>
            <person name="Hou Z.C."/>
            <person name="Zhu F."/>
            <person name="Yin Z.T."/>
            <person name="Zhang F."/>
        </authorList>
    </citation>
    <scope>NUCLEOTIDE SEQUENCE [LARGE SCALE GENOMIC DNA]</scope>
</reference>
<keyword evidence="4" id="KW-1032">Host cell membrane</keyword>
<evidence type="ECO:0000256" key="11">
    <source>
        <dbReference type="ARBA" id="ARBA00023157"/>
    </source>
</evidence>